<dbReference type="GO" id="GO:0004364">
    <property type="term" value="F:glutathione transferase activity"/>
    <property type="evidence" value="ECO:0007669"/>
    <property type="project" value="UniProtKB-EC"/>
</dbReference>
<dbReference type="AlphaFoldDB" id="A0A936YQC2"/>
<dbReference type="CDD" id="cd03051">
    <property type="entry name" value="GST_N_GTT2_like"/>
    <property type="match status" value="1"/>
</dbReference>
<dbReference type="Proteomes" id="UP000633219">
    <property type="component" value="Unassembled WGS sequence"/>
</dbReference>
<gene>
    <name evidence="5" type="ORF">JJB09_22890</name>
</gene>
<dbReference type="RefSeq" id="WP_201663414.1">
    <property type="nucleotide sequence ID" value="NZ_JAEQNC010000016.1"/>
</dbReference>
<dbReference type="EMBL" id="JAEQNC010000016">
    <property type="protein sequence ID" value="MBL0374864.1"/>
    <property type="molecule type" value="Genomic_DNA"/>
</dbReference>
<dbReference type="CDD" id="cd03182">
    <property type="entry name" value="GST_C_GTT2_like"/>
    <property type="match status" value="1"/>
</dbReference>
<proteinExistence type="predicted"/>
<dbReference type="Gene3D" id="3.40.30.10">
    <property type="entry name" value="Glutaredoxin"/>
    <property type="match status" value="1"/>
</dbReference>
<comment type="caution">
    <text evidence="5">The sequence shown here is derived from an EMBL/GenBank/DDBJ whole genome shotgun (WGS) entry which is preliminary data.</text>
</comment>
<dbReference type="EC" id="2.5.1.18" evidence="1"/>
<dbReference type="SUPFAM" id="SSF47616">
    <property type="entry name" value="GST C-terminal domain-like"/>
    <property type="match status" value="1"/>
</dbReference>
<dbReference type="InterPro" id="IPR040079">
    <property type="entry name" value="Glutathione_S-Trfase"/>
</dbReference>
<dbReference type="SFLD" id="SFLDS00019">
    <property type="entry name" value="Glutathione_Transferase_(cytos"/>
    <property type="match status" value="1"/>
</dbReference>
<dbReference type="PROSITE" id="PS50405">
    <property type="entry name" value="GST_CTER"/>
    <property type="match status" value="1"/>
</dbReference>
<name>A0A936YQC2_9HYPH</name>
<reference evidence="5" key="1">
    <citation type="submission" date="2021-01" db="EMBL/GenBank/DDBJ databases">
        <title>Rhizobium sp. strain KVB221 16S ribosomal RNA gene Genome sequencing and assembly.</title>
        <authorList>
            <person name="Kang M."/>
        </authorList>
    </citation>
    <scope>NUCLEOTIDE SEQUENCE</scope>
    <source>
        <strain evidence="5">KVB221</strain>
    </source>
</reference>
<dbReference type="Pfam" id="PF13409">
    <property type="entry name" value="GST_N_2"/>
    <property type="match status" value="1"/>
</dbReference>
<dbReference type="Gene3D" id="1.20.1050.10">
    <property type="match status" value="1"/>
</dbReference>
<dbReference type="InterPro" id="IPR004046">
    <property type="entry name" value="GST_C"/>
</dbReference>
<dbReference type="InterPro" id="IPR036282">
    <property type="entry name" value="Glutathione-S-Trfase_C_sf"/>
</dbReference>
<dbReference type="InterPro" id="IPR010987">
    <property type="entry name" value="Glutathione-S-Trfase_C-like"/>
</dbReference>
<evidence type="ECO:0000259" key="3">
    <source>
        <dbReference type="PROSITE" id="PS50404"/>
    </source>
</evidence>
<dbReference type="PANTHER" id="PTHR43900">
    <property type="entry name" value="GLUTATHIONE S-TRANSFERASE RHO"/>
    <property type="match status" value="1"/>
</dbReference>
<keyword evidence="2" id="KW-0808">Transferase</keyword>
<dbReference type="InterPro" id="IPR036249">
    <property type="entry name" value="Thioredoxin-like_sf"/>
</dbReference>
<dbReference type="InterPro" id="IPR034345">
    <property type="entry name" value="Gtt2-like_N"/>
</dbReference>
<dbReference type="InterPro" id="IPR004045">
    <property type="entry name" value="Glutathione_S-Trfase_N"/>
</dbReference>
<dbReference type="PROSITE" id="PS50404">
    <property type="entry name" value="GST_NTER"/>
    <property type="match status" value="1"/>
</dbReference>
<dbReference type="SUPFAM" id="SSF52833">
    <property type="entry name" value="Thioredoxin-like"/>
    <property type="match status" value="1"/>
</dbReference>
<sequence length="204" mass="23196">MKLYDSDWAPNPRRVRIFLKEKGVELPRLNIDLRSAEHKTVTFSQINPLQRVPVLELDDGTMIAESVAICRYIEELYPEPSLFGRTPKQKALVEMWNRRVELGFFAAVSAAFRHMHPGMAAAEVPQVKEWGEANKPKAMAFLAVLDREIADRPFVAGEDFSIADITLLVAYDFMKVARLSCPQECTHVLRWYDDVSSRPSASQS</sequence>
<protein>
    <recommendedName>
        <fullName evidence="1">glutathione transferase</fullName>
        <ecNumber evidence="1">2.5.1.18</ecNumber>
    </recommendedName>
</protein>
<keyword evidence="6" id="KW-1185">Reference proteome</keyword>
<dbReference type="PANTHER" id="PTHR43900:SF3">
    <property type="entry name" value="GLUTATHIONE S-TRANSFERASE RHO"/>
    <property type="match status" value="1"/>
</dbReference>
<evidence type="ECO:0000256" key="1">
    <source>
        <dbReference type="ARBA" id="ARBA00012452"/>
    </source>
</evidence>
<dbReference type="GO" id="GO:0005737">
    <property type="term" value="C:cytoplasm"/>
    <property type="evidence" value="ECO:0007669"/>
    <property type="project" value="TreeGrafter"/>
</dbReference>
<dbReference type="Pfam" id="PF00043">
    <property type="entry name" value="GST_C"/>
    <property type="match status" value="1"/>
</dbReference>
<feature type="domain" description="GST N-terminal" evidence="3">
    <location>
        <begin position="1"/>
        <end position="81"/>
    </location>
</feature>
<evidence type="ECO:0000313" key="6">
    <source>
        <dbReference type="Proteomes" id="UP000633219"/>
    </source>
</evidence>
<organism evidence="5 6">
    <name type="scientific">Rhizobium setariae</name>
    <dbReference type="NCBI Taxonomy" id="2801340"/>
    <lineage>
        <taxon>Bacteria</taxon>
        <taxon>Pseudomonadati</taxon>
        <taxon>Pseudomonadota</taxon>
        <taxon>Alphaproteobacteria</taxon>
        <taxon>Hyphomicrobiales</taxon>
        <taxon>Rhizobiaceae</taxon>
        <taxon>Rhizobium/Agrobacterium group</taxon>
        <taxon>Rhizobium</taxon>
    </lineage>
</organism>
<dbReference type="GO" id="GO:0043295">
    <property type="term" value="F:glutathione binding"/>
    <property type="evidence" value="ECO:0007669"/>
    <property type="project" value="TreeGrafter"/>
</dbReference>
<evidence type="ECO:0000313" key="5">
    <source>
        <dbReference type="EMBL" id="MBL0374864.1"/>
    </source>
</evidence>
<dbReference type="InterPro" id="IPR034346">
    <property type="entry name" value="Gtt2-like_C"/>
</dbReference>
<feature type="domain" description="GST C-terminal" evidence="4">
    <location>
        <begin position="86"/>
        <end position="204"/>
    </location>
</feature>
<accession>A0A936YQC2</accession>
<evidence type="ECO:0000259" key="4">
    <source>
        <dbReference type="PROSITE" id="PS50405"/>
    </source>
</evidence>
<evidence type="ECO:0000256" key="2">
    <source>
        <dbReference type="ARBA" id="ARBA00022679"/>
    </source>
</evidence>
<dbReference type="SFLD" id="SFLDG00358">
    <property type="entry name" value="Main_(cytGST)"/>
    <property type="match status" value="1"/>
</dbReference>